<evidence type="ECO:0000313" key="10">
    <source>
        <dbReference type="Proteomes" id="UP000008143"/>
    </source>
</evidence>
<evidence type="ECO:0000313" key="12">
    <source>
        <dbReference type="Xenbase" id="XB-GENE-29093851"/>
    </source>
</evidence>
<dbReference type="GO" id="GO:0005524">
    <property type="term" value="F:ATP binding"/>
    <property type="evidence" value="ECO:0007669"/>
    <property type="project" value="UniProtKB-KW"/>
</dbReference>
<evidence type="ECO:0000256" key="7">
    <source>
        <dbReference type="ARBA" id="ARBA00022967"/>
    </source>
</evidence>
<dbReference type="RefSeq" id="XP_031750783.1">
    <property type="nucleotide sequence ID" value="XM_031894923.1"/>
</dbReference>
<accession>A0A8J1IYX0</accession>
<dbReference type="GO" id="GO:0005886">
    <property type="term" value="C:plasma membrane"/>
    <property type="evidence" value="ECO:0000318"/>
    <property type="project" value="GO_Central"/>
</dbReference>
<dbReference type="GO" id="GO:0016887">
    <property type="term" value="F:ATP hydrolysis activity"/>
    <property type="evidence" value="ECO:0007669"/>
    <property type="project" value="InterPro"/>
</dbReference>
<evidence type="ECO:0000259" key="9">
    <source>
        <dbReference type="PROSITE" id="PS50893"/>
    </source>
</evidence>
<evidence type="ECO:0000256" key="1">
    <source>
        <dbReference type="ARBA" id="ARBA00004202"/>
    </source>
</evidence>
<dbReference type="PANTHER" id="PTHR43790:SF9">
    <property type="entry name" value="GALACTOFURANOSE TRANSPORTER ATP-BINDING PROTEIN YTFR"/>
    <property type="match status" value="1"/>
</dbReference>
<keyword evidence="8" id="KW-0472">Membrane</keyword>
<organism evidence="10 11">
    <name type="scientific">Xenopus tropicalis</name>
    <name type="common">Western clawed frog</name>
    <name type="synonym">Silurana tropicalis</name>
    <dbReference type="NCBI Taxonomy" id="8364"/>
    <lineage>
        <taxon>Eukaryota</taxon>
        <taxon>Metazoa</taxon>
        <taxon>Chordata</taxon>
        <taxon>Craniata</taxon>
        <taxon>Vertebrata</taxon>
        <taxon>Euteleostomi</taxon>
        <taxon>Amphibia</taxon>
        <taxon>Batrachia</taxon>
        <taxon>Anura</taxon>
        <taxon>Pipoidea</taxon>
        <taxon>Pipidae</taxon>
        <taxon>Xenopodinae</taxon>
        <taxon>Xenopus</taxon>
        <taxon>Silurana</taxon>
    </lineage>
</organism>
<dbReference type="KEGG" id="xtr:116408216"/>
<dbReference type="Proteomes" id="UP000008143">
    <property type="component" value="Unplaced"/>
</dbReference>
<dbReference type="Xenbase" id="XB-GENE-29093851">
    <property type="gene designation" value="LOC116408216"/>
</dbReference>
<dbReference type="SUPFAM" id="SSF52540">
    <property type="entry name" value="P-loop containing nucleoside triphosphate hydrolases"/>
    <property type="match status" value="1"/>
</dbReference>
<keyword evidence="6" id="KW-0067">ATP-binding</keyword>
<gene>
    <name evidence="11 12" type="primary">LOC116408216</name>
</gene>
<dbReference type="SMART" id="SM00382">
    <property type="entry name" value="AAA"/>
    <property type="match status" value="1"/>
</dbReference>
<feature type="domain" description="ABC transporter" evidence="9">
    <location>
        <begin position="9"/>
        <end position="246"/>
    </location>
</feature>
<keyword evidence="7" id="KW-1278">Translocase</keyword>
<evidence type="ECO:0000256" key="6">
    <source>
        <dbReference type="ARBA" id="ARBA00022840"/>
    </source>
</evidence>
<dbReference type="PANTHER" id="PTHR43790">
    <property type="entry name" value="CARBOHYDRATE TRANSPORT ATP-BINDING PROTEIN MG119-RELATED"/>
    <property type="match status" value="1"/>
</dbReference>
<evidence type="ECO:0000256" key="8">
    <source>
        <dbReference type="ARBA" id="ARBA00023136"/>
    </source>
</evidence>
<reference evidence="11" key="1">
    <citation type="submission" date="2025-08" db="UniProtKB">
        <authorList>
            <consortium name="RefSeq"/>
        </authorList>
    </citation>
    <scope>IDENTIFICATION</scope>
    <source>
        <strain evidence="11">Nigerian</strain>
        <tissue evidence="11">Liver and blood</tissue>
    </source>
</reference>
<dbReference type="InterPro" id="IPR027417">
    <property type="entry name" value="P-loop_NTPase"/>
</dbReference>
<keyword evidence="10" id="KW-1185">Reference proteome</keyword>
<proteinExistence type="predicted"/>
<dbReference type="InterPro" id="IPR003593">
    <property type="entry name" value="AAA+_ATPase"/>
</dbReference>
<name>A0A8J1IYX0_XENTR</name>
<comment type="subcellular location">
    <subcellularLocation>
        <location evidence="1">Cell membrane</location>
        <topology evidence="1">Peripheral membrane protein</topology>
    </subcellularLocation>
</comment>
<dbReference type="InterPro" id="IPR003439">
    <property type="entry name" value="ABC_transporter-like_ATP-bd"/>
</dbReference>
<dbReference type="Pfam" id="PF00005">
    <property type="entry name" value="ABC_tran"/>
    <property type="match status" value="1"/>
</dbReference>
<evidence type="ECO:0000256" key="2">
    <source>
        <dbReference type="ARBA" id="ARBA00022448"/>
    </source>
</evidence>
<dbReference type="GeneID" id="116408216"/>
<dbReference type="AGR" id="Xenbase:XB-GENE-29093851"/>
<evidence type="ECO:0000256" key="3">
    <source>
        <dbReference type="ARBA" id="ARBA00022475"/>
    </source>
</evidence>
<evidence type="ECO:0000313" key="11">
    <source>
        <dbReference type="RefSeq" id="XP_031750783.1"/>
    </source>
</evidence>
<dbReference type="InterPro" id="IPR050107">
    <property type="entry name" value="ABC_carbohydrate_import_ATPase"/>
</dbReference>
<keyword evidence="3" id="KW-1003">Cell membrane</keyword>
<dbReference type="Gene3D" id="3.40.50.300">
    <property type="entry name" value="P-loop containing nucleotide triphosphate hydrolases"/>
    <property type="match status" value="1"/>
</dbReference>
<dbReference type="CDD" id="cd03216">
    <property type="entry name" value="ABC_Carb_Monos_I"/>
    <property type="match status" value="1"/>
</dbReference>
<dbReference type="AlphaFoldDB" id="A0A8J1IYX0"/>
<sequence length="258" mass="27553">MSAPDIPLVSLHGISKSFGGVHAVEGVSLAVHAGEVLALLGHNGAGKSTLMKMLAGAYPIDAGEIRLMGQTCEIRSPVDAQALGIETIHQTLALADNLDAIANLFLGREMLTRYGTLDDYAMETAARAVFKRLNPHFQNIHVPVRSLSGGQRQIVAISRALHFNAKVLIMDEPCAALGPEETRMVQDLVRTLKAQGVGIVLISHDMSDVFALSDRLCVMKNGRTVGTYATAQVDEDAVLGMIIAGRQPAGIHPCERMP</sequence>
<dbReference type="OrthoDB" id="411892at2759"/>
<dbReference type="OMA" id="TLMNCIS"/>
<evidence type="ECO:0000256" key="5">
    <source>
        <dbReference type="ARBA" id="ARBA00022741"/>
    </source>
</evidence>
<evidence type="ECO:0000256" key="4">
    <source>
        <dbReference type="ARBA" id="ARBA00022737"/>
    </source>
</evidence>
<keyword evidence="2" id="KW-0813">Transport</keyword>
<keyword evidence="5" id="KW-0547">Nucleotide-binding</keyword>
<dbReference type="GO" id="GO:0022857">
    <property type="term" value="F:transmembrane transporter activity"/>
    <property type="evidence" value="ECO:0000318"/>
    <property type="project" value="GO_Central"/>
</dbReference>
<keyword evidence="4" id="KW-0677">Repeat</keyword>
<dbReference type="PROSITE" id="PS50893">
    <property type="entry name" value="ABC_TRANSPORTER_2"/>
    <property type="match status" value="1"/>
</dbReference>
<dbReference type="FunFam" id="3.40.50.300:FF:000127">
    <property type="entry name" value="Ribose import ATP-binding protein RbsA"/>
    <property type="match status" value="1"/>
</dbReference>
<protein>
    <submittedName>
        <fullName evidence="11">Uncharacterized protein LOC116408216</fullName>
    </submittedName>
</protein>